<dbReference type="InterPro" id="IPR046347">
    <property type="entry name" value="bZIP_sf"/>
</dbReference>
<accession>A0A482XF56</accession>
<feature type="coiled-coil region" evidence="7">
    <location>
        <begin position="83"/>
        <end position="145"/>
    </location>
</feature>
<evidence type="ECO:0000313" key="11">
    <source>
        <dbReference type="Proteomes" id="UP000291343"/>
    </source>
</evidence>
<keyword evidence="5" id="KW-0539">Nucleus</keyword>
<evidence type="ECO:0000256" key="4">
    <source>
        <dbReference type="ARBA" id="ARBA00023163"/>
    </source>
</evidence>
<evidence type="ECO:0000256" key="3">
    <source>
        <dbReference type="ARBA" id="ARBA00023125"/>
    </source>
</evidence>
<dbReference type="Gene3D" id="1.20.5.170">
    <property type="match status" value="1"/>
</dbReference>
<dbReference type="SMR" id="A0A482XF56"/>
<evidence type="ECO:0000259" key="9">
    <source>
        <dbReference type="PROSITE" id="PS50217"/>
    </source>
</evidence>
<evidence type="ECO:0000256" key="5">
    <source>
        <dbReference type="ARBA" id="ARBA00023242"/>
    </source>
</evidence>
<dbReference type="InterPro" id="IPR004827">
    <property type="entry name" value="bZIP"/>
</dbReference>
<sequence length="300" mass="34081">MTKMFGRQSSTSTKTILLKSPDSDRVREVVITEIVVPNSRNSIDKLSLMDRMDTKIMSKSSRKRRLDHLTQEEKIMRKKLKNREAAQVSRDRKKARLEELESAVCLLQKQCDQLCEKYHSVCVERDDLKRELTAANEQLWRSRVEGGLKDASVLKDAAVMTEGPAVSSPPLPQGMTAPRPRSARHLHSQKSDQQSPSPLHHRHLHQLFVAVLLVIWQTWPMTSSTAGSATATRLARLTSKNSNCLPTHSSNRPSTSRKQTTWQEYHPLQNSMEIQWTPTDRPPPAPCLQTVCRLPALLVR</sequence>
<dbReference type="InParanoid" id="A0A482XF56"/>
<dbReference type="InterPro" id="IPR052470">
    <property type="entry name" value="ER_Stress-Reg_TF"/>
</dbReference>
<keyword evidence="11" id="KW-1185">Reference proteome</keyword>
<keyword evidence="3" id="KW-0238">DNA-binding</keyword>
<feature type="region of interest" description="Disordered" evidence="8">
    <location>
        <begin position="162"/>
        <end position="199"/>
    </location>
</feature>
<evidence type="ECO:0000256" key="7">
    <source>
        <dbReference type="SAM" id="Coils"/>
    </source>
</evidence>
<reference evidence="10 11" key="1">
    <citation type="journal article" date="2017" name="Gigascience">
        <title>Genome sequence of the small brown planthopper, Laodelphax striatellus.</title>
        <authorList>
            <person name="Zhu J."/>
            <person name="Jiang F."/>
            <person name="Wang X."/>
            <person name="Yang P."/>
            <person name="Bao Y."/>
            <person name="Zhao W."/>
            <person name="Wang W."/>
            <person name="Lu H."/>
            <person name="Wang Q."/>
            <person name="Cui N."/>
            <person name="Li J."/>
            <person name="Chen X."/>
            <person name="Luo L."/>
            <person name="Yu J."/>
            <person name="Kang L."/>
            <person name="Cui F."/>
        </authorList>
    </citation>
    <scope>NUCLEOTIDE SEQUENCE [LARGE SCALE GENOMIC DNA]</scope>
    <source>
        <strain evidence="10">Lst14</strain>
    </source>
</reference>
<dbReference type="GO" id="GO:0000981">
    <property type="term" value="F:DNA-binding transcription factor activity, RNA polymerase II-specific"/>
    <property type="evidence" value="ECO:0007669"/>
    <property type="project" value="TreeGrafter"/>
</dbReference>
<protein>
    <recommendedName>
        <fullName evidence="6">X-box-binding protein 1</fullName>
    </recommendedName>
</protein>
<dbReference type="Pfam" id="PF00170">
    <property type="entry name" value="bZIP_1"/>
    <property type="match status" value="1"/>
</dbReference>
<comment type="caution">
    <text evidence="10">The sequence shown here is derived from an EMBL/GenBank/DDBJ whole genome shotgun (WGS) entry which is preliminary data.</text>
</comment>
<organism evidence="10 11">
    <name type="scientific">Laodelphax striatellus</name>
    <name type="common">Small brown planthopper</name>
    <name type="synonym">Delphax striatella</name>
    <dbReference type="NCBI Taxonomy" id="195883"/>
    <lineage>
        <taxon>Eukaryota</taxon>
        <taxon>Metazoa</taxon>
        <taxon>Ecdysozoa</taxon>
        <taxon>Arthropoda</taxon>
        <taxon>Hexapoda</taxon>
        <taxon>Insecta</taxon>
        <taxon>Pterygota</taxon>
        <taxon>Neoptera</taxon>
        <taxon>Paraneoptera</taxon>
        <taxon>Hemiptera</taxon>
        <taxon>Auchenorrhyncha</taxon>
        <taxon>Fulgoroidea</taxon>
        <taxon>Delphacidae</taxon>
        <taxon>Criomorphinae</taxon>
        <taxon>Laodelphax</taxon>
    </lineage>
</organism>
<proteinExistence type="predicted"/>
<dbReference type="Proteomes" id="UP000291343">
    <property type="component" value="Unassembled WGS sequence"/>
</dbReference>
<evidence type="ECO:0000256" key="1">
    <source>
        <dbReference type="ARBA" id="ARBA00022843"/>
    </source>
</evidence>
<keyword evidence="4" id="KW-0804">Transcription</keyword>
<dbReference type="STRING" id="195883.A0A482XF56"/>
<dbReference type="CDD" id="cd14691">
    <property type="entry name" value="bZIP_XBP1"/>
    <property type="match status" value="1"/>
</dbReference>
<dbReference type="AlphaFoldDB" id="A0A482XF56"/>
<keyword evidence="7" id="KW-0175">Coiled coil</keyword>
<keyword evidence="2" id="KW-0805">Transcription regulation</keyword>
<dbReference type="PROSITE" id="PS50217">
    <property type="entry name" value="BZIP"/>
    <property type="match status" value="1"/>
</dbReference>
<name>A0A482XF56_LAOST</name>
<keyword evidence="1" id="KW-0832">Ubl conjugation</keyword>
<evidence type="ECO:0000313" key="10">
    <source>
        <dbReference type="EMBL" id="RZF44403.1"/>
    </source>
</evidence>
<gene>
    <name evidence="10" type="ORF">LSTR_LSTR010032</name>
</gene>
<feature type="domain" description="BZIP" evidence="9">
    <location>
        <begin position="72"/>
        <end position="135"/>
    </location>
</feature>
<dbReference type="SUPFAM" id="SSF57959">
    <property type="entry name" value="Leucine zipper domain"/>
    <property type="match status" value="1"/>
</dbReference>
<evidence type="ECO:0000256" key="2">
    <source>
        <dbReference type="ARBA" id="ARBA00023015"/>
    </source>
</evidence>
<dbReference type="SMART" id="SM00338">
    <property type="entry name" value="BRLZ"/>
    <property type="match status" value="1"/>
</dbReference>
<dbReference type="PANTHER" id="PTHR46542:SF1">
    <property type="entry name" value="X-BOX BINDING PROTEIN 1"/>
    <property type="match status" value="1"/>
</dbReference>
<dbReference type="GO" id="GO:0005634">
    <property type="term" value="C:nucleus"/>
    <property type="evidence" value="ECO:0007669"/>
    <property type="project" value="UniProtKB-ARBA"/>
</dbReference>
<evidence type="ECO:0000256" key="6">
    <source>
        <dbReference type="ARBA" id="ARBA00040165"/>
    </source>
</evidence>
<dbReference type="EMBL" id="QKKF02010819">
    <property type="protein sequence ID" value="RZF44403.1"/>
    <property type="molecule type" value="Genomic_DNA"/>
</dbReference>
<feature type="region of interest" description="Disordered" evidence="8">
    <location>
        <begin position="241"/>
        <end position="261"/>
    </location>
</feature>
<dbReference type="GO" id="GO:0000977">
    <property type="term" value="F:RNA polymerase II transcription regulatory region sequence-specific DNA binding"/>
    <property type="evidence" value="ECO:0007669"/>
    <property type="project" value="TreeGrafter"/>
</dbReference>
<evidence type="ECO:0000256" key="8">
    <source>
        <dbReference type="SAM" id="MobiDB-lite"/>
    </source>
</evidence>
<dbReference type="PANTHER" id="PTHR46542">
    <property type="entry name" value="X-BOX BINDING PROTEIN 1"/>
    <property type="match status" value="1"/>
</dbReference>
<dbReference type="OrthoDB" id="20960at2759"/>